<sequence length="390" mass="43841">MTANVLTGADQLSELSHPFLDGKRIGLVTNPTGITADFRTTIEICAQLKSSRLTALFAGEHGLYGERQAGVPFEDEMHPVLGIPVFSLYGKQKTPTPEMLEQVDTVIFDMQDAGVRFYTYLSTLFYIMDACGASGKSLLVLDRINPMGGMKVEGGILQQGYESFVGAWHMPIRYGMTIGEIAMMRNKEEGSGCELDVVRLEGWRRSMTYAETGQPWMMPSPNIPSPETAEVYAGTCLFEGTNVSEGRGTTRPFEWIGAPWMEGERIARQMEAHQLPGVHIHPVYAAPVYSKHQGVLCGGVRLFITDRDQFKAVETGLMLLHEIARSHPQHFEWTSPPPEGNRYFIDLLTGGKEIRERVRDEEGLRQIMANWHQDEEKWRERRASYLIYGS</sequence>
<dbReference type="EMBL" id="CP118101">
    <property type="protein sequence ID" value="WDH82937.1"/>
    <property type="molecule type" value="Genomic_DNA"/>
</dbReference>
<keyword evidence="6" id="KW-1185">Reference proteome</keyword>
<organism evidence="3 5">
    <name type="scientific">Paenibacillus urinalis</name>
    <dbReference type="NCBI Taxonomy" id="521520"/>
    <lineage>
        <taxon>Bacteria</taxon>
        <taxon>Bacillati</taxon>
        <taxon>Bacillota</taxon>
        <taxon>Bacilli</taxon>
        <taxon>Bacillales</taxon>
        <taxon>Paenibacillaceae</taxon>
        <taxon>Paenibacillus</taxon>
    </lineage>
</organism>
<evidence type="ECO:0000313" key="3">
    <source>
        <dbReference type="EMBL" id="WDH82937.1"/>
    </source>
</evidence>
<dbReference type="Proteomes" id="UP001221519">
    <property type="component" value="Chromosome"/>
</dbReference>
<evidence type="ECO:0000313" key="5">
    <source>
        <dbReference type="Proteomes" id="UP001220962"/>
    </source>
</evidence>
<dbReference type="EMBL" id="CP118108">
    <property type="protein sequence ID" value="WDI02681.1"/>
    <property type="molecule type" value="Genomic_DNA"/>
</dbReference>
<dbReference type="Proteomes" id="UP001220962">
    <property type="component" value="Chromosome"/>
</dbReference>
<dbReference type="InterPro" id="IPR048503">
    <property type="entry name" value="NamZ_C"/>
</dbReference>
<accession>A0AAX3N048</accession>
<evidence type="ECO:0000259" key="2">
    <source>
        <dbReference type="Pfam" id="PF20732"/>
    </source>
</evidence>
<dbReference type="PANTHER" id="PTHR42915:SF1">
    <property type="entry name" value="PEPTIDOGLYCAN BETA-N-ACETYLMURAMIDASE NAMZ"/>
    <property type="match status" value="1"/>
</dbReference>
<dbReference type="RefSeq" id="WP_047912488.1">
    <property type="nucleotide sequence ID" value="NZ_CP118101.1"/>
</dbReference>
<dbReference type="PANTHER" id="PTHR42915">
    <property type="entry name" value="HYPOTHETICAL 460 KDA PROTEIN IN FEUA-SIGW INTERGENIC REGION [PRECURSOR]"/>
    <property type="match status" value="1"/>
</dbReference>
<reference evidence="3 6" key="1">
    <citation type="submission" date="2023-02" db="EMBL/GenBank/DDBJ databases">
        <title>Pathogen: clinical or host-associated sample.</title>
        <authorList>
            <person name="Hergert J."/>
            <person name="Casey R."/>
            <person name="Wagner J."/>
            <person name="Young E.L."/>
            <person name="Oakeson K.F."/>
        </authorList>
    </citation>
    <scope>NUCLEOTIDE SEQUENCE</scope>
    <source>
        <strain evidence="4 6">2022CK-00829</strain>
        <strain evidence="3">2022CK-00830</strain>
    </source>
</reference>
<dbReference type="Pfam" id="PF07075">
    <property type="entry name" value="NamZ_N"/>
    <property type="match status" value="1"/>
</dbReference>
<name>A0AAX3N048_9BACL</name>
<evidence type="ECO:0000313" key="4">
    <source>
        <dbReference type="EMBL" id="WDI02681.1"/>
    </source>
</evidence>
<dbReference type="Gene3D" id="3.40.50.12170">
    <property type="entry name" value="Uncharacterised protein PF07075, DUF1343"/>
    <property type="match status" value="1"/>
</dbReference>
<dbReference type="PIRSF" id="PIRSF016719">
    <property type="entry name" value="UCP016719"/>
    <property type="match status" value="1"/>
</dbReference>
<protein>
    <submittedName>
        <fullName evidence="3">DUF1343 domain-containing protein</fullName>
    </submittedName>
</protein>
<dbReference type="Pfam" id="PF20732">
    <property type="entry name" value="NamZ_C"/>
    <property type="match status" value="1"/>
</dbReference>
<evidence type="ECO:0000313" key="6">
    <source>
        <dbReference type="Proteomes" id="UP001221519"/>
    </source>
</evidence>
<dbReference type="AlphaFoldDB" id="A0AAX3N048"/>
<proteinExistence type="predicted"/>
<dbReference type="InterPro" id="IPR008302">
    <property type="entry name" value="NamZ"/>
</dbReference>
<gene>
    <name evidence="3" type="ORF">PUW23_01430</name>
    <name evidence="4" type="ORF">PUW25_01425</name>
</gene>
<evidence type="ECO:0000259" key="1">
    <source>
        <dbReference type="Pfam" id="PF07075"/>
    </source>
</evidence>
<dbReference type="GO" id="GO:0033922">
    <property type="term" value="F:peptidoglycan beta-N-acetylmuramidase activity"/>
    <property type="evidence" value="ECO:0007669"/>
    <property type="project" value="InterPro"/>
</dbReference>
<feature type="domain" description="Peptidoglycan beta-N-acetylmuramidase NamZ N-terminal" evidence="1">
    <location>
        <begin position="25"/>
        <end position="226"/>
    </location>
</feature>
<dbReference type="Gene3D" id="3.90.1150.140">
    <property type="match status" value="1"/>
</dbReference>
<feature type="domain" description="Peptidoglycan beta-N-acetylmuramidase NamZ C-terminal" evidence="2">
    <location>
        <begin position="231"/>
        <end position="388"/>
    </location>
</feature>
<dbReference type="InterPro" id="IPR048502">
    <property type="entry name" value="NamZ_N"/>
</dbReference>